<reference evidence="1 2" key="1">
    <citation type="submission" date="2014-03" db="EMBL/GenBank/DDBJ databases">
        <title>Bradyrhizobium valentinum sp. nov., isolated from effective nodules of Lupinus mariae-josephae, a lupine endemic of basic-lime soils in Eastern Spain.</title>
        <authorList>
            <person name="Duran D."/>
            <person name="Rey L."/>
            <person name="Navarro A."/>
            <person name="Busquets A."/>
            <person name="Imperial J."/>
            <person name="Ruiz-Argueso T."/>
        </authorList>
    </citation>
    <scope>NUCLEOTIDE SEQUENCE [LARGE SCALE GENOMIC DNA]</scope>
    <source>
        <strain evidence="1 2">Ro19</strain>
    </source>
</reference>
<evidence type="ECO:0000313" key="2">
    <source>
        <dbReference type="Proteomes" id="UP000052023"/>
    </source>
</evidence>
<dbReference type="AlphaFoldDB" id="A0A0R3MX04"/>
<dbReference type="Proteomes" id="UP000052023">
    <property type="component" value="Unassembled WGS sequence"/>
</dbReference>
<proteinExistence type="predicted"/>
<name>A0A0R3MX04_9BRAD</name>
<gene>
    <name evidence="1" type="ORF">CQ13_29840</name>
</gene>
<keyword evidence="2" id="KW-1185">Reference proteome</keyword>
<comment type="caution">
    <text evidence="1">The sequence shown here is derived from an EMBL/GenBank/DDBJ whole genome shotgun (WGS) entry which is preliminary data.</text>
</comment>
<accession>A0A0R3MX04</accession>
<evidence type="ECO:0000313" key="1">
    <source>
        <dbReference type="EMBL" id="KRR22291.1"/>
    </source>
</evidence>
<protein>
    <submittedName>
        <fullName evidence="1">Uncharacterized protein</fullName>
    </submittedName>
</protein>
<sequence>MPKNNYMRIARNLKLPPQEEALSKLTTLLVRLLVSGSLLFTSLGLAFCEEMNPELRERGEAGLEWSNLAKGRAEFEVSDPSLLPSRLILAANQTGCRIEQGIETSPVRFTKIGGKRLAIVFCHAIVGSHIVFDLSTLQRPRVVSFPFMNLPEGFGITDRPGWMTREKETSTFLAVTGSDMKPSWDVRHTYKFDGTLGFVVTRVEVKGMPGHEEWTAVWETPRWSLPGVSDDSWRFDAFRFGR</sequence>
<organism evidence="1 2">
    <name type="scientific">Bradyrhizobium retamae</name>
    <dbReference type="NCBI Taxonomy" id="1300035"/>
    <lineage>
        <taxon>Bacteria</taxon>
        <taxon>Pseudomonadati</taxon>
        <taxon>Pseudomonadota</taxon>
        <taxon>Alphaproteobacteria</taxon>
        <taxon>Hyphomicrobiales</taxon>
        <taxon>Nitrobacteraceae</taxon>
        <taxon>Bradyrhizobium</taxon>
    </lineage>
</organism>
<dbReference type="EMBL" id="LLYA01000166">
    <property type="protein sequence ID" value="KRR22291.1"/>
    <property type="molecule type" value="Genomic_DNA"/>
</dbReference>